<evidence type="ECO:0000313" key="7">
    <source>
        <dbReference type="Proteomes" id="UP001189122"/>
    </source>
</evidence>
<reference evidence="7" key="1">
    <citation type="journal article" date="2020" name="Sci. Rep.">
        <title>Chromosome-scale genome assembly for the duckweed Spirodela intermedia, integrating cytogenetic maps, PacBio and Oxford Nanopore libraries.</title>
        <authorList>
            <person name="Hoang P.T.N."/>
            <person name="Fiebig A."/>
            <person name="Novak P."/>
            <person name="Macas J."/>
            <person name="Cao H.X."/>
            <person name="Stepanenko A."/>
            <person name="Chen G."/>
            <person name="Borisjuk N."/>
            <person name="Scholz U."/>
            <person name="Schubert I."/>
        </authorList>
    </citation>
    <scope>NUCLEOTIDE SEQUENCE [LARGE SCALE GENOMIC DNA]</scope>
</reference>
<evidence type="ECO:0000256" key="2">
    <source>
        <dbReference type="ARBA" id="ARBA00023242"/>
    </source>
</evidence>
<keyword evidence="7" id="KW-1185">Reference proteome</keyword>
<keyword evidence="2" id="KW-0539">Nucleus</keyword>
<feature type="region of interest" description="Disordered" evidence="4">
    <location>
        <begin position="22"/>
        <end position="45"/>
    </location>
</feature>
<protein>
    <recommendedName>
        <fullName evidence="5">FAM192A/Fyv6 N-terminal domain-containing protein</fullName>
    </recommendedName>
</protein>
<sequence>MADDGDYAAPPIRLMTFVSQEELERSKKARGERVDDGTAQRDRPLYEILKENKEKKDTEFNERFKHSKTPKALDEDEMEFLDRLEKSRKEHERQVADEEEEELQRFRKAVEAQSAIHELKEAPRPPTNDPIVWILQDPKPARRRASRPATWCLIISAKPPAAKRAKPEAAAAPPPPPPPPPLPLPGAGEKPQFSLVSYGDESEED</sequence>
<evidence type="ECO:0000259" key="5">
    <source>
        <dbReference type="Pfam" id="PF10187"/>
    </source>
</evidence>
<dbReference type="InterPro" id="IPR039845">
    <property type="entry name" value="FAM192A"/>
</dbReference>
<dbReference type="InterPro" id="IPR019331">
    <property type="entry name" value="FAM192A/Fyv6_N"/>
</dbReference>
<dbReference type="EMBL" id="CACRZD030000315">
    <property type="protein sequence ID" value="CAA6675455.1"/>
    <property type="molecule type" value="Genomic_DNA"/>
</dbReference>
<dbReference type="Pfam" id="PF10187">
    <property type="entry name" value="FAM192A_Fyv6_N"/>
    <property type="match status" value="1"/>
</dbReference>
<keyword evidence="3" id="KW-0175">Coiled coil</keyword>
<dbReference type="PANTHER" id="PTHR13495:SF0">
    <property type="entry name" value="PSME3-INTERACTING PROTEIN"/>
    <property type="match status" value="1"/>
</dbReference>
<comment type="subcellular location">
    <subcellularLocation>
        <location evidence="1">Nucleus</location>
    </subcellularLocation>
</comment>
<evidence type="ECO:0000256" key="4">
    <source>
        <dbReference type="SAM" id="MobiDB-lite"/>
    </source>
</evidence>
<evidence type="ECO:0000256" key="3">
    <source>
        <dbReference type="SAM" id="Coils"/>
    </source>
</evidence>
<accession>A0ABN7EC15</accession>
<evidence type="ECO:0000256" key="1">
    <source>
        <dbReference type="ARBA" id="ARBA00004123"/>
    </source>
</evidence>
<gene>
    <name evidence="6" type="ORF">SI7747_UN021797</name>
</gene>
<dbReference type="Proteomes" id="UP001189122">
    <property type="component" value="Unassembled WGS sequence"/>
</dbReference>
<organism evidence="6 7">
    <name type="scientific">Spirodela intermedia</name>
    <name type="common">Intermediate duckweed</name>
    <dbReference type="NCBI Taxonomy" id="51605"/>
    <lineage>
        <taxon>Eukaryota</taxon>
        <taxon>Viridiplantae</taxon>
        <taxon>Streptophyta</taxon>
        <taxon>Embryophyta</taxon>
        <taxon>Tracheophyta</taxon>
        <taxon>Spermatophyta</taxon>
        <taxon>Magnoliopsida</taxon>
        <taxon>Liliopsida</taxon>
        <taxon>Araceae</taxon>
        <taxon>Lemnoideae</taxon>
        <taxon>Spirodela</taxon>
    </lineage>
</organism>
<feature type="coiled-coil region" evidence="3">
    <location>
        <begin position="81"/>
        <end position="116"/>
    </location>
</feature>
<feature type="region of interest" description="Disordered" evidence="4">
    <location>
        <begin position="159"/>
        <end position="205"/>
    </location>
</feature>
<evidence type="ECO:0000313" key="6">
    <source>
        <dbReference type="EMBL" id="CAA6675455.1"/>
    </source>
</evidence>
<dbReference type="PANTHER" id="PTHR13495">
    <property type="entry name" value="NEFA-INTERACTING NUCLEAR PROTEIN NIP30"/>
    <property type="match status" value="1"/>
</dbReference>
<comment type="caution">
    <text evidence="6">The sequence shown here is derived from an EMBL/GenBank/DDBJ whole genome shotgun (WGS) entry which is preliminary data.</text>
</comment>
<proteinExistence type="predicted"/>
<feature type="domain" description="FAM192A/Fyv6 N-terminal" evidence="5">
    <location>
        <begin position="20"/>
        <end position="107"/>
    </location>
</feature>
<name>A0ABN7EC15_SPIIN</name>
<feature type="compositionally biased region" description="Pro residues" evidence="4">
    <location>
        <begin position="172"/>
        <end position="184"/>
    </location>
</feature>